<feature type="compositionally biased region" description="Polar residues" evidence="3">
    <location>
        <begin position="276"/>
        <end position="286"/>
    </location>
</feature>
<dbReference type="PANTHER" id="PTHR12673">
    <property type="entry name" value="FACIOGENITAL DYSPLASIA PROTEIN"/>
    <property type="match status" value="1"/>
</dbReference>
<dbReference type="PROSITE" id="PS50010">
    <property type="entry name" value="DH_2"/>
    <property type="match status" value="1"/>
</dbReference>
<name>A0A507BQI0_9FUNG</name>
<dbReference type="GeneID" id="42006407"/>
<dbReference type="GO" id="GO:0005737">
    <property type="term" value="C:cytoplasm"/>
    <property type="evidence" value="ECO:0007669"/>
    <property type="project" value="TreeGrafter"/>
</dbReference>
<feature type="region of interest" description="Disordered" evidence="3">
    <location>
        <begin position="215"/>
        <end position="286"/>
    </location>
</feature>
<evidence type="ECO:0000256" key="3">
    <source>
        <dbReference type="SAM" id="MobiDB-lite"/>
    </source>
</evidence>
<dbReference type="GO" id="GO:0005085">
    <property type="term" value="F:guanyl-nucleotide exchange factor activity"/>
    <property type="evidence" value="ECO:0007669"/>
    <property type="project" value="InterPro"/>
</dbReference>
<evidence type="ECO:0008006" key="8">
    <source>
        <dbReference type="Google" id="ProtNLM"/>
    </source>
</evidence>
<dbReference type="STRING" id="1806994.A0A507BQI0"/>
<gene>
    <name evidence="6" type="ORF">SmJEL517_g05183</name>
</gene>
<dbReference type="SUPFAM" id="SSF48065">
    <property type="entry name" value="DBL homology domain (DH-domain)"/>
    <property type="match status" value="1"/>
</dbReference>
<accession>A0A507BQI0</accession>
<dbReference type="SMART" id="SM00326">
    <property type="entry name" value="SH3"/>
    <property type="match status" value="2"/>
</dbReference>
<dbReference type="Pfam" id="PF00621">
    <property type="entry name" value="RhoGEF"/>
    <property type="match status" value="1"/>
</dbReference>
<keyword evidence="1 2" id="KW-0728">SH3 domain</keyword>
<feature type="compositionally biased region" description="Low complexity" evidence="3">
    <location>
        <begin position="238"/>
        <end position="275"/>
    </location>
</feature>
<dbReference type="InterPro" id="IPR051092">
    <property type="entry name" value="FYVE_RhoGEF_PH"/>
</dbReference>
<dbReference type="PROSITE" id="PS50002">
    <property type="entry name" value="SH3"/>
    <property type="match status" value="1"/>
</dbReference>
<dbReference type="EMBL" id="QEAO01000044">
    <property type="protein sequence ID" value="TPX31477.1"/>
    <property type="molecule type" value="Genomic_DNA"/>
</dbReference>
<evidence type="ECO:0000256" key="2">
    <source>
        <dbReference type="PROSITE-ProRule" id="PRU00192"/>
    </source>
</evidence>
<evidence type="ECO:0000313" key="7">
    <source>
        <dbReference type="Proteomes" id="UP000319731"/>
    </source>
</evidence>
<keyword evidence="7" id="KW-1185">Reference proteome</keyword>
<sequence length="930" mass="102280">MASLRQDDNFAASPYIAANEPYNAAVAEDYDDRPPRTTTNQNQHSPNYDIAAGRRPITKYTTQPSSTVSPSIDRTVSLAGSGTTTSSRSSLTRTTTNSTTGAAASSVIPPRTSASMGGAANPSQEKWQAVTEENLDTEKTYTVKTAFSKTSDDEVNLKVADKVTISISMGGNMVWGTNQVTGAEGLFPVSCLVYIPERPLPAKFPIFESPTRSLPTSTISSFTNQSPIAPTAPIIQPSSNSYSSNSYSRPASVNYTNSRSGSSSNSPTTPTGASNGNASTSTPQSNEFKAGRYVAIRSYNPPPGNDLEVPLTIGDEVEISEVFDEELAIGLHLRMQMQGCFKRSCLKRLDAQIPINPIPIKVSSHRPTLAQIVQSAVEMGTVQDFDVNAFSNTTTVPTRVQSARREAVPTLTDVIIPDVARTYEQWRAAMEAQKGNGGGNLNDMNYLNLLEGMTQNMAHRNQGNREEQEAELRRMINPPMRTASAMVPKRQLSASLANHPFPQAHIPPRTFPVTASGSIPQPHGLIISDDEAVDRVILQSRQEQQKEQEKAVMIVNELIETEKNYRDGLKVLNDRIVGTMIAVAGTQNEILSREELDRYFRNVPDLLQLTTEICEKLDAARETHPEDPVSVANVFLQYTPEMSALYPLYAKSFAMIRNLFDELRVRGGARGELFREFLAAYENQKIWQRQDFLHFIVLPIRRIPSMWLIFERLVGKCDPHHPSYRCIPATEDYLYELGAVLNKVQKDEAAALAMATMAKQVDNLPSQASDSTIHRFVSTYDALDTTAKRAPKNLRLFLLSDALIVCSVNPLRRGKEHDIEKKYTFLYSLDVKKIMLDESVDEQDIVRLVPTVPPTASSTRTSGAASRWSASSTSVAPPNPDGSLSLVSLSEALTLKVLVNMQQPGAPRDFAKDLQELWSGATSSGPNMLY</sequence>
<evidence type="ECO:0000259" key="5">
    <source>
        <dbReference type="PROSITE" id="PS50010"/>
    </source>
</evidence>
<protein>
    <recommendedName>
        <fullName evidence="8">DH domain-containing protein</fullName>
    </recommendedName>
</protein>
<feature type="compositionally biased region" description="Polar residues" evidence="3">
    <location>
        <begin position="59"/>
        <end position="74"/>
    </location>
</feature>
<dbReference type="OrthoDB" id="660555at2759"/>
<dbReference type="Gene3D" id="2.30.30.40">
    <property type="entry name" value="SH3 Domains"/>
    <property type="match status" value="1"/>
</dbReference>
<dbReference type="InterPro" id="IPR035899">
    <property type="entry name" value="DBL_dom_sf"/>
</dbReference>
<comment type="caution">
    <text evidence="6">The sequence shown here is derived from an EMBL/GenBank/DDBJ whole genome shotgun (WGS) entry which is preliminary data.</text>
</comment>
<feature type="compositionally biased region" description="Low complexity" evidence="3">
    <location>
        <begin position="77"/>
        <end position="106"/>
    </location>
</feature>
<feature type="compositionally biased region" description="Polar residues" evidence="3">
    <location>
        <begin position="215"/>
        <end position="228"/>
    </location>
</feature>
<dbReference type="RefSeq" id="XP_031022898.1">
    <property type="nucleotide sequence ID" value="XM_031171110.1"/>
</dbReference>
<feature type="compositionally biased region" description="Low complexity" evidence="3">
    <location>
        <begin position="855"/>
        <end position="874"/>
    </location>
</feature>
<dbReference type="Proteomes" id="UP000319731">
    <property type="component" value="Unassembled WGS sequence"/>
</dbReference>
<dbReference type="AlphaFoldDB" id="A0A507BQI0"/>
<dbReference type="InterPro" id="IPR001452">
    <property type="entry name" value="SH3_domain"/>
</dbReference>
<dbReference type="InterPro" id="IPR000219">
    <property type="entry name" value="DH_dom"/>
</dbReference>
<dbReference type="PANTHER" id="PTHR12673:SF159">
    <property type="entry name" value="LD03170P"/>
    <property type="match status" value="1"/>
</dbReference>
<feature type="domain" description="SH3" evidence="4">
    <location>
        <begin position="136"/>
        <end position="197"/>
    </location>
</feature>
<dbReference type="Gene3D" id="1.20.900.10">
    <property type="entry name" value="Dbl homology (DH) domain"/>
    <property type="match status" value="1"/>
</dbReference>
<dbReference type="SMART" id="SM00325">
    <property type="entry name" value="RhoGEF"/>
    <property type="match status" value="1"/>
</dbReference>
<evidence type="ECO:0000259" key="4">
    <source>
        <dbReference type="PROSITE" id="PS50002"/>
    </source>
</evidence>
<feature type="region of interest" description="Disordered" evidence="3">
    <location>
        <begin position="852"/>
        <end position="879"/>
    </location>
</feature>
<evidence type="ECO:0000256" key="1">
    <source>
        <dbReference type="ARBA" id="ARBA00022443"/>
    </source>
</evidence>
<proteinExistence type="predicted"/>
<evidence type="ECO:0000313" key="6">
    <source>
        <dbReference type="EMBL" id="TPX31477.1"/>
    </source>
</evidence>
<organism evidence="6 7">
    <name type="scientific">Synchytrium microbalum</name>
    <dbReference type="NCBI Taxonomy" id="1806994"/>
    <lineage>
        <taxon>Eukaryota</taxon>
        <taxon>Fungi</taxon>
        <taxon>Fungi incertae sedis</taxon>
        <taxon>Chytridiomycota</taxon>
        <taxon>Chytridiomycota incertae sedis</taxon>
        <taxon>Chytridiomycetes</taxon>
        <taxon>Synchytriales</taxon>
        <taxon>Synchytriaceae</taxon>
        <taxon>Synchytrium</taxon>
    </lineage>
</organism>
<feature type="region of interest" description="Disordered" evidence="3">
    <location>
        <begin position="1"/>
        <end position="124"/>
    </location>
</feature>
<reference evidence="6 7" key="1">
    <citation type="journal article" date="2019" name="Sci. Rep.">
        <title>Comparative genomics of chytrid fungi reveal insights into the obligate biotrophic and pathogenic lifestyle of Synchytrium endobioticum.</title>
        <authorList>
            <person name="van de Vossenberg B.T.L.H."/>
            <person name="Warris S."/>
            <person name="Nguyen H.D.T."/>
            <person name="van Gent-Pelzer M.P.E."/>
            <person name="Joly D.L."/>
            <person name="van de Geest H.C."/>
            <person name="Bonants P.J.M."/>
            <person name="Smith D.S."/>
            <person name="Levesque C.A."/>
            <person name="van der Lee T.A.J."/>
        </authorList>
    </citation>
    <scope>NUCLEOTIDE SEQUENCE [LARGE SCALE GENOMIC DNA]</scope>
    <source>
        <strain evidence="6 7">JEL517</strain>
    </source>
</reference>
<feature type="domain" description="DH" evidence="5">
    <location>
        <begin position="550"/>
        <end position="744"/>
    </location>
</feature>
<dbReference type="SUPFAM" id="SSF50044">
    <property type="entry name" value="SH3-domain"/>
    <property type="match status" value="1"/>
</dbReference>
<dbReference type="InterPro" id="IPR036028">
    <property type="entry name" value="SH3-like_dom_sf"/>
</dbReference>
<feature type="compositionally biased region" description="Polar residues" evidence="3">
    <location>
        <begin position="36"/>
        <end position="46"/>
    </location>
</feature>